<dbReference type="EMBL" id="CP042593">
    <property type="protein sequence ID" value="QED50061.1"/>
    <property type="molecule type" value="Genomic_DNA"/>
</dbReference>
<keyword evidence="1" id="KW-0812">Transmembrane</keyword>
<proteinExistence type="predicted"/>
<name>A0A5B8ZAV1_CYTDA</name>
<protein>
    <submittedName>
        <fullName evidence="2">DUF1850 domain-containing protein</fullName>
    </submittedName>
</protein>
<dbReference type="Proteomes" id="UP000321555">
    <property type="component" value="Chromosome"/>
</dbReference>
<keyword evidence="1" id="KW-1133">Transmembrane helix</keyword>
<dbReference type="Pfam" id="PF08905">
    <property type="entry name" value="DUF1850"/>
    <property type="match status" value="1"/>
</dbReference>
<keyword evidence="1" id="KW-0472">Membrane</keyword>
<reference evidence="3" key="1">
    <citation type="submission" date="2019-08" db="EMBL/GenBank/DDBJ databases">
        <authorList>
            <person name="Zheng X."/>
        </authorList>
    </citation>
    <scope>NUCLEOTIDE SEQUENCE [LARGE SCALE GENOMIC DNA]</scope>
    <source>
        <strain evidence="3">FJAT-25496</strain>
    </source>
</reference>
<dbReference type="AlphaFoldDB" id="A0A5B8ZAV1"/>
<evidence type="ECO:0000313" key="2">
    <source>
        <dbReference type="EMBL" id="QED50061.1"/>
    </source>
</evidence>
<feature type="transmembrane region" description="Helical" evidence="1">
    <location>
        <begin position="12"/>
        <end position="29"/>
    </location>
</feature>
<dbReference type="KEGG" id="bda:FSZ17_08410"/>
<dbReference type="OrthoDB" id="4304at2"/>
<dbReference type="InterPro" id="IPR015001">
    <property type="entry name" value="DUF1850"/>
</dbReference>
<sequence>MEKRKSVRKLIFLLFLIISSIAIIFFIPFRQALVFEFQDSGRPLAYIPFSKEETFKIKYTHSIHLSDVVESYKITEKGHIQQYELMYEDYSIGMPENASEGEIFEQKDGKYFLKNMNRIFPSFDLRVGKVRANHRVIFKNEEYQLSRYIEPGTWIRIKFKKINIFQQLKGVNILEST</sequence>
<gene>
    <name evidence="2" type="ORF">FSZ17_08410</name>
</gene>
<accession>A0A5B8ZAV1</accession>
<dbReference type="STRING" id="1742359.GCA_001439625_03788"/>
<evidence type="ECO:0000256" key="1">
    <source>
        <dbReference type="SAM" id="Phobius"/>
    </source>
</evidence>
<evidence type="ECO:0000313" key="3">
    <source>
        <dbReference type="Proteomes" id="UP000321555"/>
    </source>
</evidence>
<keyword evidence="3" id="KW-1185">Reference proteome</keyword>
<organism evidence="2 3">
    <name type="scientific">Cytobacillus dafuensis</name>
    <name type="common">Bacillus dafuensis</name>
    <dbReference type="NCBI Taxonomy" id="1742359"/>
    <lineage>
        <taxon>Bacteria</taxon>
        <taxon>Bacillati</taxon>
        <taxon>Bacillota</taxon>
        <taxon>Bacilli</taxon>
        <taxon>Bacillales</taxon>
        <taxon>Bacillaceae</taxon>
        <taxon>Cytobacillus</taxon>
    </lineage>
</organism>